<organism evidence="2 3">
    <name type="scientific">Allosaccharopolyspora coralli</name>
    <dbReference type="NCBI Taxonomy" id="2665642"/>
    <lineage>
        <taxon>Bacteria</taxon>
        <taxon>Bacillati</taxon>
        <taxon>Actinomycetota</taxon>
        <taxon>Actinomycetes</taxon>
        <taxon>Pseudonocardiales</taxon>
        <taxon>Pseudonocardiaceae</taxon>
        <taxon>Allosaccharopolyspora</taxon>
    </lineage>
</organism>
<dbReference type="AlphaFoldDB" id="A0A5Q3QD69"/>
<evidence type="ECO:0000313" key="2">
    <source>
        <dbReference type="EMBL" id="QGK69499.1"/>
    </source>
</evidence>
<dbReference type="Gene3D" id="3.30.1310.10">
    <property type="entry name" value="Nucleoid-associated protein YbaB-like domain"/>
    <property type="match status" value="1"/>
</dbReference>
<protein>
    <submittedName>
        <fullName evidence="2">Uncharacterized protein</fullName>
    </submittedName>
</protein>
<name>A0A5Q3QD69_9PSEU</name>
<feature type="compositionally biased region" description="Low complexity" evidence="1">
    <location>
        <begin position="70"/>
        <end position="84"/>
    </location>
</feature>
<accession>A0A5Q3QD69</accession>
<dbReference type="EMBL" id="CP045929">
    <property type="protein sequence ID" value="QGK69499.1"/>
    <property type="molecule type" value="Genomic_DNA"/>
</dbReference>
<gene>
    <name evidence="2" type="ORF">GIY23_08155</name>
</gene>
<dbReference type="InterPro" id="IPR036894">
    <property type="entry name" value="YbaB-like_sf"/>
</dbReference>
<dbReference type="KEGG" id="sace:GIY23_08155"/>
<dbReference type="Proteomes" id="UP000371041">
    <property type="component" value="Chromosome"/>
</dbReference>
<evidence type="ECO:0000313" key="3">
    <source>
        <dbReference type="Proteomes" id="UP000371041"/>
    </source>
</evidence>
<proteinExistence type="predicted"/>
<keyword evidence="3" id="KW-1185">Reference proteome</keyword>
<sequence>MGIVTDIEMSPQAFQRSTPEKLTRTLVLTIQAAARVARGEADQAMADVQQDTPDLPDLFPEAPSLKSLIPEAPATPDSSTATPTRHTGDDWDDEDDAFSGLRGGRQ</sequence>
<evidence type="ECO:0000256" key="1">
    <source>
        <dbReference type="SAM" id="MobiDB-lite"/>
    </source>
</evidence>
<feature type="region of interest" description="Disordered" evidence="1">
    <location>
        <begin position="38"/>
        <end position="106"/>
    </location>
</feature>
<reference evidence="3" key="1">
    <citation type="submission" date="2019-11" db="EMBL/GenBank/DDBJ databases">
        <title>The complete genome sequence of Saccharopolyspora sp. E2A.</title>
        <authorList>
            <person name="Zhang G."/>
        </authorList>
    </citation>
    <scope>NUCLEOTIDE SEQUENCE [LARGE SCALE GENOMIC DNA]</scope>
    <source>
        <strain evidence="3">E2A</strain>
    </source>
</reference>